<evidence type="ECO:0000256" key="1">
    <source>
        <dbReference type="SAM" id="MobiDB-lite"/>
    </source>
</evidence>
<feature type="compositionally biased region" description="Basic and acidic residues" evidence="1">
    <location>
        <begin position="96"/>
        <end position="110"/>
    </location>
</feature>
<evidence type="ECO:0000313" key="2">
    <source>
        <dbReference type="EMBL" id="CAB4336923.1"/>
    </source>
</evidence>
<proteinExistence type="predicted"/>
<organism evidence="2">
    <name type="scientific">freshwater metagenome</name>
    <dbReference type="NCBI Taxonomy" id="449393"/>
    <lineage>
        <taxon>unclassified sequences</taxon>
        <taxon>metagenomes</taxon>
        <taxon>ecological metagenomes</taxon>
    </lineage>
</organism>
<accession>A0A6J5ZBH5</accession>
<feature type="region of interest" description="Disordered" evidence="1">
    <location>
        <begin position="86"/>
        <end position="110"/>
    </location>
</feature>
<protein>
    <submittedName>
        <fullName evidence="2">Unannotated protein</fullName>
    </submittedName>
</protein>
<sequence>MPKETETVTTDGRSRYSLHSSGKIKGKVIVPRLVERTDLCKQCRKPIGTVIRAALDDPYCSAKCCRAAHQVVDAINTTCQECGCDHSDTSTPGCKRCRERDRKRGRLERF</sequence>
<name>A0A6J5ZBH5_9ZZZZ</name>
<gene>
    <name evidence="2" type="ORF">UFOPK3522_00258</name>
</gene>
<reference evidence="2" key="1">
    <citation type="submission" date="2020-05" db="EMBL/GenBank/DDBJ databases">
        <authorList>
            <person name="Chiriac C."/>
            <person name="Salcher M."/>
            <person name="Ghai R."/>
            <person name="Kavagutti S V."/>
        </authorList>
    </citation>
    <scope>NUCLEOTIDE SEQUENCE</scope>
</reference>
<dbReference type="AlphaFoldDB" id="A0A6J5ZBH5"/>
<dbReference type="EMBL" id="CAESAO010000011">
    <property type="protein sequence ID" value="CAB4336923.1"/>
    <property type="molecule type" value="Genomic_DNA"/>
</dbReference>